<gene>
    <name evidence="1" type="ORF">BU16DRAFT_442825</name>
</gene>
<evidence type="ECO:0000313" key="1">
    <source>
        <dbReference type="EMBL" id="KAF2491001.1"/>
    </source>
</evidence>
<sequence length="285" mass="33197">GDTLDGLEAWLGTFHGRVPQDLLDIPRHQLWRIIEIGNNYGFYPNGHLKDFFAAWLARNVSFDALKLDIARELVLPCYLFNHAEGFAQVTKWLVYNHGGPMTERKPVVQIRFRPGFALPDFIGAMNQARVRLKTILHSRLWLHPRNLLRTPHLCECWKVTISEYLSELVNLEVFPLDDFLHRASLSDITHRIRQFKHHSAAPNCTTCNINWVGVVFRAVRATEAYFDGLCLDCMERSRGRDGDENYWRQCGSVDKLWDSRCRITHGEPSWYVSWLGRNDHKQKLL</sequence>
<organism evidence="1 2">
    <name type="scientific">Lophium mytilinum</name>
    <dbReference type="NCBI Taxonomy" id="390894"/>
    <lineage>
        <taxon>Eukaryota</taxon>
        <taxon>Fungi</taxon>
        <taxon>Dikarya</taxon>
        <taxon>Ascomycota</taxon>
        <taxon>Pezizomycotina</taxon>
        <taxon>Dothideomycetes</taxon>
        <taxon>Pleosporomycetidae</taxon>
        <taxon>Mytilinidiales</taxon>
        <taxon>Mytilinidiaceae</taxon>
        <taxon>Lophium</taxon>
    </lineage>
</organism>
<feature type="non-terminal residue" evidence="1">
    <location>
        <position position="1"/>
    </location>
</feature>
<keyword evidence="2" id="KW-1185">Reference proteome</keyword>
<dbReference type="EMBL" id="MU004196">
    <property type="protein sequence ID" value="KAF2491001.1"/>
    <property type="molecule type" value="Genomic_DNA"/>
</dbReference>
<protein>
    <submittedName>
        <fullName evidence="1">Uncharacterized protein</fullName>
    </submittedName>
</protein>
<accession>A0A6A6QFP9</accession>
<evidence type="ECO:0000313" key="2">
    <source>
        <dbReference type="Proteomes" id="UP000799750"/>
    </source>
</evidence>
<dbReference type="OrthoDB" id="268428at2759"/>
<feature type="non-terminal residue" evidence="1">
    <location>
        <position position="285"/>
    </location>
</feature>
<dbReference type="Proteomes" id="UP000799750">
    <property type="component" value="Unassembled WGS sequence"/>
</dbReference>
<proteinExistence type="predicted"/>
<dbReference type="AlphaFoldDB" id="A0A6A6QFP9"/>
<reference evidence="1" key="1">
    <citation type="journal article" date="2020" name="Stud. Mycol.">
        <title>101 Dothideomycetes genomes: a test case for predicting lifestyles and emergence of pathogens.</title>
        <authorList>
            <person name="Haridas S."/>
            <person name="Albert R."/>
            <person name="Binder M."/>
            <person name="Bloem J."/>
            <person name="Labutti K."/>
            <person name="Salamov A."/>
            <person name="Andreopoulos B."/>
            <person name="Baker S."/>
            <person name="Barry K."/>
            <person name="Bills G."/>
            <person name="Bluhm B."/>
            <person name="Cannon C."/>
            <person name="Castanera R."/>
            <person name="Culley D."/>
            <person name="Daum C."/>
            <person name="Ezra D."/>
            <person name="Gonzalez J."/>
            <person name="Henrissat B."/>
            <person name="Kuo A."/>
            <person name="Liang C."/>
            <person name="Lipzen A."/>
            <person name="Lutzoni F."/>
            <person name="Magnuson J."/>
            <person name="Mondo S."/>
            <person name="Nolan M."/>
            <person name="Ohm R."/>
            <person name="Pangilinan J."/>
            <person name="Park H.-J."/>
            <person name="Ramirez L."/>
            <person name="Alfaro M."/>
            <person name="Sun H."/>
            <person name="Tritt A."/>
            <person name="Yoshinaga Y."/>
            <person name="Zwiers L.-H."/>
            <person name="Turgeon B."/>
            <person name="Goodwin S."/>
            <person name="Spatafora J."/>
            <person name="Crous P."/>
            <person name="Grigoriev I."/>
        </authorList>
    </citation>
    <scope>NUCLEOTIDE SEQUENCE</scope>
    <source>
        <strain evidence="1">CBS 269.34</strain>
    </source>
</reference>
<name>A0A6A6QFP9_9PEZI</name>